<evidence type="ECO:0000259" key="1">
    <source>
        <dbReference type="Pfam" id="PF03118"/>
    </source>
</evidence>
<reference evidence="2 3" key="1">
    <citation type="submission" date="2020-08" db="EMBL/GenBank/DDBJ databases">
        <title>Functional genomics of gut bacteria from endangered species of beetles.</title>
        <authorList>
            <person name="Carlos-Shanley C."/>
        </authorList>
    </citation>
    <scope>NUCLEOTIDE SEQUENCE [LARGE SCALE GENOMIC DNA]</scope>
    <source>
        <strain evidence="2 3">S00179</strain>
    </source>
</reference>
<gene>
    <name evidence="2" type="ORF">HNP46_004228</name>
</gene>
<dbReference type="InterPro" id="IPR011260">
    <property type="entry name" value="RNAP_asu_C"/>
</dbReference>
<dbReference type="EMBL" id="JACHLI010000018">
    <property type="protein sequence ID" value="MBB4865347.1"/>
    <property type="molecule type" value="Genomic_DNA"/>
</dbReference>
<evidence type="ECO:0000313" key="3">
    <source>
        <dbReference type="Proteomes" id="UP000566995"/>
    </source>
</evidence>
<proteinExistence type="predicted"/>
<sequence length="142" mass="15473">MLKAKDNAPFEHICANGSQVFTRRNFEGGLKVTRPRGISDAKFAADLIEFTAFHTQHIRPELSAFIGHGDLQIEIIKEPILGNVDEIGLPSRIVKALNDAEINTISELVIYSKSQLRQITGIGPAGLAKIISAVEYYGGLGQ</sequence>
<dbReference type="GO" id="GO:0003899">
    <property type="term" value="F:DNA-directed RNA polymerase activity"/>
    <property type="evidence" value="ECO:0007669"/>
    <property type="project" value="InterPro"/>
</dbReference>
<comment type="caution">
    <text evidence="2">The sequence shown here is derived from an EMBL/GenBank/DDBJ whole genome shotgun (WGS) entry which is preliminary data.</text>
</comment>
<dbReference type="GO" id="GO:0003677">
    <property type="term" value="F:DNA binding"/>
    <property type="evidence" value="ECO:0007669"/>
    <property type="project" value="InterPro"/>
</dbReference>
<dbReference type="SUPFAM" id="SSF47789">
    <property type="entry name" value="C-terminal domain of RNA polymerase alpha subunit"/>
    <property type="match status" value="1"/>
</dbReference>
<dbReference type="Gene3D" id="1.10.150.20">
    <property type="entry name" value="5' to 3' exonuclease, C-terminal subdomain"/>
    <property type="match status" value="1"/>
</dbReference>
<dbReference type="GO" id="GO:0006351">
    <property type="term" value="P:DNA-templated transcription"/>
    <property type="evidence" value="ECO:0007669"/>
    <property type="project" value="InterPro"/>
</dbReference>
<name>A0A7W7KM53_PSENT</name>
<dbReference type="Proteomes" id="UP000566995">
    <property type="component" value="Unassembled WGS sequence"/>
</dbReference>
<dbReference type="RefSeq" id="WP_184592732.1">
    <property type="nucleotide sequence ID" value="NZ_JACHLI010000018.1"/>
</dbReference>
<organism evidence="2 3">
    <name type="scientific">Pseudomonas nitroreducens</name>
    <dbReference type="NCBI Taxonomy" id="46680"/>
    <lineage>
        <taxon>Bacteria</taxon>
        <taxon>Pseudomonadati</taxon>
        <taxon>Pseudomonadota</taxon>
        <taxon>Gammaproteobacteria</taxon>
        <taxon>Pseudomonadales</taxon>
        <taxon>Pseudomonadaceae</taxon>
        <taxon>Pseudomonas</taxon>
    </lineage>
</organism>
<feature type="domain" description="RNA polymerase alpha subunit C-terminal" evidence="1">
    <location>
        <begin position="83"/>
        <end position="134"/>
    </location>
</feature>
<protein>
    <recommendedName>
        <fullName evidence="1">RNA polymerase alpha subunit C-terminal domain-containing protein</fullName>
    </recommendedName>
</protein>
<dbReference type="Pfam" id="PF03118">
    <property type="entry name" value="RNA_pol_A_CTD"/>
    <property type="match status" value="1"/>
</dbReference>
<dbReference type="AlphaFoldDB" id="A0A7W7KM53"/>
<evidence type="ECO:0000313" key="2">
    <source>
        <dbReference type="EMBL" id="MBB4865347.1"/>
    </source>
</evidence>
<accession>A0A7W7KM53</accession>